<dbReference type="VEuPathDB" id="ToxoDB:TGP89_224770"/>
<evidence type="ECO:0000313" key="2">
    <source>
        <dbReference type="EMBL" id="KFG43037.1"/>
    </source>
</evidence>
<dbReference type="GO" id="GO:0016020">
    <property type="term" value="C:membrane"/>
    <property type="evidence" value="ECO:0007669"/>
    <property type="project" value="InterPro"/>
</dbReference>
<dbReference type="Pfam" id="PF04092">
    <property type="entry name" value="SAG"/>
    <property type="match status" value="2"/>
</dbReference>
<dbReference type="EMBL" id="AEYI02000975">
    <property type="protein sequence ID" value="KFG43037.1"/>
    <property type="molecule type" value="Genomic_DNA"/>
</dbReference>
<dbReference type="Gene3D" id="2.60.40.1320">
    <property type="entry name" value="SRS domain"/>
    <property type="match status" value="2"/>
</dbReference>
<evidence type="ECO:0000313" key="3">
    <source>
        <dbReference type="Proteomes" id="UP000028828"/>
    </source>
</evidence>
<dbReference type="OrthoDB" id="331001at2759"/>
<dbReference type="SUPFAM" id="SSF74877">
    <property type="entry name" value="Major surface antigen p30, SAG1"/>
    <property type="match status" value="2"/>
</dbReference>
<organism evidence="2 3">
    <name type="scientific">Toxoplasma gondii p89</name>
    <dbReference type="NCBI Taxonomy" id="943119"/>
    <lineage>
        <taxon>Eukaryota</taxon>
        <taxon>Sar</taxon>
        <taxon>Alveolata</taxon>
        <taxon>Apicomplexa</taxon>
        <taxon>Conoidasida</taxon>
        <taxon>Coccidia</taxon>
        <taxon>Eucoccidiorida</taxon>
        <taxon>Eimeriorina</taxon>
        <taxon>Sarcocystidae</taxon>
        <taxon>Toxoplasma</taxon>
    </lineage>
</organism>
<dbReference type="Proteomes" id="UP000028828">
    <property type="component" value="Unassembled WGS sequence"/>
</dbReference>
<dbReference type="InterPro" id="IPR007226">
    <property type="entry name" value="SRS_dom"/>
</dbReference>
<comment type="caution">
    <text evidence="2">The sequence shown here is derived from an EMBL/GenBank/DDBJ whole genome shotgun (WGS) entry which is preliminary data.</text>
</comment>
<dbReference type="PRINTS" id="PR01801">
    <property type="entry name" value="SURFCEANTIGN"/>
</dbReference>
<feature type="domain" description="SRS" evidence="1">
    <location>
        <begin position="68"/>
        <end position="213"/>
    </location>
</feature>
<dbReference type="AlphaFoldDB" id="A0A086KF69"/>
<accession>A0A086KF69</accession>
<name>A0A086KF69_TOXGO</name>
<feature type="domain" description="SRS" evidence="1">
    <location>
        <begin position="224"/>
        <end position="361"/>
    </location>
</feature>
<reference evidence="2 3" key="1">
    <citation type="submission" date="2014-03" db="EMBL/GenBank/DDBJ databases">
        <authorList>
            <person name="Sibley D."/>
            <person name="Venepally P."/>
            <person name="Karamycheva S."/>
            <person name="Hadjithomas M."/>
            <person name="Khan A."/>
            <person name="Brunk B."/>
            <person name="Roos D."/>
            <person name="Caler E."/>
            <person name="Lorenzi H."/>
        </authorList>
    </citation>
    <scope>NUCLEOTIDE SEQUENCE [LARGE SCALE GENOMIC DNA]</scope>
    <source>
        <strain evidence="3">p89</strain>
    </source>
</reference>
<dbReference type="InterPro" id="IPR028352">
    <property type="entry name" value="Surface_antig_SAG1"/>
</dbReference>
<sequence length="392" mass="42129">MTKAARMEQRRRGFKSEARKLLAMCSSGVLLLSIGQAAAEYLREGTLQRNLQYLSGGSTQSTPVFKDQIATCNLTDASSKVEGETTPRLTLSKENLTATLQCYGENNEKVPNSNEKVCSATVAAATVATCKSPATAAQQQVTLQSLLGSSQHIVWHKSEVTPEELKEGEEWTLQLQESDLPLTDKAFFVGCDVKANPTEVKSPSTECKVDVNVKARPSFVADNNVVTCAYGGESNPKTLEVQMTTEKNTFTIQCGSEGSINPPTYVTEYCDPSGEVSKCTQKKFEGILPAFVESWWKSAEENRSATLTIPVTNFPESQQQFRVGCVYKREGTFGSNSPGKTGNSVNAPTDATTSNCNVVVTLTPGSSASSYDQMVTTIAGAAALMGLLIGFV</sequence>
<dbReference type="InterPro" id="IPR036755">
    <property type="entry name" value="SRS_dom_sf"/>
</dbReference>
<evidence type="ECO:0000259" key="1">
    <source>
        <dbReference type="Pfam" id="PF04092"/>
    </source>
</evidence>
<proteinExistence type="predicted"/>
<gene>
    <name evidence="2" type="ORF">TGP89_224770</name>
</gene>
<protein>
    <submittedName>
        <fullName evidence="2">SAG-related sequence SRS40D</fullName>
    </submittedName>
</protein>